<evidence type="ECO:0000313" key="8">
    <source>
        <dbReference type="Proteomes" id="UP001201812"/>
    </source>
</evidence>
<dbReference type="GO" id="GO:0004691">
    <property type="term" value="F:cAMP-dependent protein kinase activity"/>
    <property type="evidence" value="ECO:0007669"/>
    <property type="project" value="TreeGrafter"/>
</dbReference>
<dbReference type="PROSITE" id="PS00109">
    <property type="entry name" value="PROTEIN_KINASE_TYR"/>
    <property type="match status" value="1"/>
</dbReference>
<proteinExistence type="predicted"/>
<dbReference type="InterPro" id="IPR000719">
    <property type="entry name" value="Prot_kinase_dom"/>
</dbReference>
<dbReference type="Proteomes" id="UP001201812">
    <property type="component" value="Unassembled WGS sequence"/>
</dbReference>
<dbReference type="InterPro" id="IPR008266">
    <property type="entry name" value="Tyr_kinase_AS"/>
</dbReference>
<keyword evidence="2" id="KW-0808">Transferase</keyword>
<keyword evidence="3" id="KW-0547">Nucleotide-binding</keyword>
<evidence type="ECO:0000256" key="2">
    <source>
        <dbReference type="ARBA" id="ARBA00022679"/>
    </source>
</evidence>
<keyword evidence="8" id="KW-1185">Reference proteome</keyword>
<keyword evidence="4 7" id="KW-0418">Kinase</keyword>
<evidence type="ECO:0000256" key="5">
    <source>
        <dbReference type="ARBA" id="ARBA00022840"/>
    </source>
</evidence>
<comment type="caution">
    <text evidence="7">The sequence shown here is derived from an EMBL/GenBank/DDBJ whole genome shotgun (WGS) entry which is preliminary data.</text>
</comment>
<dbReference type="GO" id="GO:0005524">
    <property type="term" value="F:ATP binding"/>
    <property type="evidence" value="ECO:0007669"/>
    <property type="project" value="UniProtKB-KW"/>
</dbReference>
<dbReference type="SUPFAM" id="SSF56112">
    <property type="entry name" value="Protein kinase-like (PK-like)"/>
    <property type="match status" value="1"/>
</dbReference>
<evidence type="ECO:0000256" key="1">
    <source>
        <dbReference type="ARBA" id="ARBA00022527"/>
    </source>
</evidence>
<organism evidence="7 8">
    <name type="scientific">Ditylenchus destructor</name>
    <dbReference type="NCBI Taxonomy" id="166010"/>
    <lineage>
        <taxon>Eukaryota</taxon>
        <taxon>Metazoa</taxon>
        <taxon>Ecdysozoa</taxon>
        <taxon>Nematoda</taxon>
        <taxon>Chromadorea</taxon>
        <taxon>Rhabditida</taxon>
        <taxon>Tylenchina</taxon>
        <taxon>Tylenchomorpha</taxon>
        <taxon>Sphaerularioidea</taxon>
        <taxon>Anguinidae</taxon>
        <taxon>Anguininae</taxon>
        <taxon>Ditylenchus</taxon>
    </lineage>
</organism>
<dbReference type="Pfam" id="PF00069">
    <property type="entry name" value="Pkinase"/>
    <property type="match status" value="1"/>
</dbReference>
<evidence type="ECO:0000259" key="6">
    <source>
        <dbReference type="PROSITE" id="PS50011"/>
    </source>
</evidence>
<feature type="domain" description="Protein kinase" evidence="6">
    <location>
        <begin position="16"/>
        <end position="263"/>
    </location>
</feature>
<dbReference type="EMBL" id="JAKKPZ010000049">
    <property type="protein sequence ID" value="KAI1706283.1"/>
    <property type="molecule type" value="Genomic_DNA"/>
</dbReference>
<dbReference type="AlphaFoldDB" id="A0AAD4MXB2"/>
<reference evidence="7" key="1">
    <citation type="submission" date="2022-01" db="EMBL/GenBank/DDBJ databases">
        <title>Genome Sequence Resource for Two Populations of Ditylenchus destructor, the Migratory Endoparasitic Phytonematode.</title>
        <authorList>
            <person name="Zhang H."/>
            <person name="Lin R."/>
            <person name="Xie B."/>
        </authorList>
    </citation>
    <scope>NUCLEOTIDE SEQUENCE</scope>
    <source>
        <strain evidence="7">BazhouSP</strain>
    </source>
</reference>
<dbReference type="Gene3D" id="1.10.510.10">
    <property type="entry name" value="Transferase(Phosphotransferase) domain 1"/>
    <property type="match status" value="1"/>
</dbReference>
<sequence>MILKIKTDPQTEETFHDTNQTLGHATFGVVQKVYSEADNKFYAMKKFNRASRNATQRALSEAAIFEEAQRVRGVVGYKTLFADTYYLNLVMEYMENGSLTDYMRSKELRYLGEDAAAYFAYQTALVLIGLRKENIIHRDVTPGNIFIGARGECKLGDFEYGVKSRENLFDPVGTIEYAAPEIFDRETYPKGYNYKVDWWSLGITIYEIAFGAQLFVDEEEILSKQITFPANASQHSMALLLGLLNRDPKGRLSEQQVTRHDWFKNKNVRSPPVL</sequence>
<protein>
    <submittedName>
        <fullName evidence="7">Protein kinase domain-containing protein</fullName>
    </submittedName>
</protein>
<keyword evidence="5" id="KW-0067">ATP-binding</keyword>
<evidence type="ECO:0000256" key="3">
    <source>
        <dbReference type="ARBA" id="ARBA00022741"/>
    </source>
</evidence>
<keyword evidence="1" id="KW-0723">Serine/threonine-protein kinase</keyword>
<dbReference type="PANTHER" id="PTHR24353:SF37">
    <property type="entry name" value="CAMP-DEPENDENT PROTEIN KINASE CATALYTIC SUBUNIT PRKX"/>
    <property type="match status" value="1"/>
</dbReference>
<evidence type="ECO:0000313" key="7">
    <source>
        <dbReference type="EMBL" id="KAI1706283.1"/>
    </source>
</evidence>
<dbReference type="PROSITE" id="PS50011">
    <property type="entry name" value="PROTEIN_KINASE_DOM"/>
    <property type="match status" value="1"/>
</dbReference>
<dbReference type="GO" id="GO:0005952">
    <property type="term" value="C:cAMP-dependent protein kinase complex"/>
    <property type="evidence" value="ECO:0007669"/>
    <property type="project" value="TreeGrafter"/>
</dbReference>
<gene>
    <name evidence="7" type="ORF">DdX_13124</name>
</gene>
<evidence type="ECO:0000256" key="4">
    <source>
        <dbReference type="ARBA" id="ARBA00022777"/>
    </source>
</evidence>
<dbReference type="PANTHER" id="PTHR24353">
    <property type="entry name" value="CYCLIC NUCLEOTIDE-DEPENDENT PROTEIN KINASE"/>
    <property type="match status" value="1"/>
</dbReference>
<name>A0AAD4MXB2_9BILA</name>
<dbReference type="InterPro" id="IPR011009">
    <property type="entry name" value="Kinase-like_dom_sf"/>
</dbReference>
<accession>A0AAD4MXB2</accession>